<evidence type="ECO:0000313" key="2">
    <source>
        <dbReference type="Proteomes" id="UP000559256"/>
    </source>
</evidence>
<accession>A0A8H5LX86</accession>
<dbReference type="InterPro" id="IPR003428">
    <property type="entry name" value="MAM33"/>
</dbReference>
<dbReference type="Pfam" id="PF02330">
    <property type="entry name" value="MAM33"/>
    <property type="match status" value="1"/>
</dbReference>
<organism evidence="1 2">
    <name type="scientific">Tetrapyrgos nigripes</name>
    <dbReference type="NCBI Taxonomy" id="182062"/>
    <lineage>
        <taxon>Eukaryota</taxon>
        <taxon>Fungi</taxon>
        <taxon>Dikarya</taxon>
        <taxon>Basidiomycota</taxon>
        <taxon>Agaricomycotina</taxon>
        <taxon>Agaricomycetes</taxon>
        <taxon>Agaricomycetidae</taxon>
        <taxon>Agaricales</taxon>
        <taxon>Marasmiineae</taxon>
        <taxon>Marasmiaceae</taxon>
        <taxon>Tetrapyrgos</taxon>
    </lineage>
</organism>
<dbReference type="AlphaFoldDB" id="A0A8H5LX86"/>
<comment type="caution">
    <text evidence="1">The sequence shown here is derived from an EMBL/GenBank/DDBJ whole genome shotgun (WGS) entry which is preliminary data.</text>
</comment>
<evidence type="ECO:0000313" key="1">
    <source>
        <dbReference type="EMBL" id="KAF5372937.1"/>
    </source>
</evidence>
<dbReference type="Proteomes" id="UP000559256">
    <property type="component" value="Unassembled WGS sequence"/>
</dbReference>
<keyword evidence="2" id="KW-1185">Reference proteome</keyword>
<name>A0A8H5LX86_9AGAR</name>
<protein>
    <submittedName>
        <fullName evidence="1">Uncharacterized protein</fullName>
    </submittedName>
</protein>
<dbReference type="EMBL" id="JAACJM010000004">
    <property type="protein sequence ID" value="KAF5372937.1"/>
    <property type="molecule type" value="Genomic_DNA"/>
</dbReference>
<sequence>MTLLSNKLSEELKYETQAIEGGPIVPEFSQIFKKQGVWEKENVPYHNEILLTRNLRLIVDIRTELEEERQDSAAEEDDDPGQEALNIYPIRPSLSITKMGPWRRDRLNPTHHNLPML</sequence>
<dbReference type="GO" id="GO:0005759">
    <property type="term" value="C:mitochondrial matrix"/>
    <property type="evidence" value="ECO:0007669"/>
    <property type="project" value="InterPro"/>
</dbReference>
<proteinExistence type="predicted"/>
<reference evidence="1 2" key="1">
    <citation type="journal article" date="2020" name="ISME J.">
        <title>Uncovering the hidden diversity of litter-decomposition mechanisms in mushroom-forming fungi.</title>
        <authorList>
            <person name="Floudas D."/>
            <person name="Bentzer J."/>
            <person name="Ahren D."/>
            <person name="Johansson T."/>
            <person name="Persson P."/>
            <person name="Tunlid A."/>
        </authorList>
    </citation>
    <scope>NUCLEOTIDE SEQUENCE [LARGE SCALE GENOMIC DNA]</scope>
    <source>
        <strain evidence="1 2">CBS 291.85</strain>
    </source>
</reference>
<dbReference type="OrthoDB" id="278212at2759"/>
<gene>
    <name evidence="1" type="ORF">D9758_001708</name>
</gene>